<protein>
    <submittedName>
        <fullName evidence="2">Uncharacterized protein</fullName>
    </submittedName>
</protein>
<organism evidence="2 3">
    <name type="scientific">Hericium alpestre</name>
    <dbReference type="NCBI Taxonomy" id="135208"/>
    <lineage>
        <taxon>Eukaryota</taxon>
        <taxon>Fungi</taxon>
        <taxon>Dikarya</taxon>
        <taxon>Basidiomycota</taxon>
        <taxon>Agaricomycotina</taxon>
        <taxon>Agaricomycetes</taxon>
        <taxon>Russulales</taxon>
        <taxon>Hericiaceae</taxon>
        <taxon>Hericium</taxon>
    </lineage>
</organism>
<keyword evidence="3" id="KW-1185">Reference proteome</keyword>
<sequence length="319" mass="35622">MLRDHFLHLFSSQIGHVTRTVCELQLPTSNYFLGSEDITDSVDWVRDNRGGWILVETGSGKGGRPPRKAEVLIVGKISGDQFYLTPEGGWSPRFGAMYDRTFCQSKAKARIVRPDDDVYASVWDETVENAAHLMRSTLTRPLGNALVNLDTDGGFYMPVRHSVFHKNCPDERLLMENWECTTSDAQNALRELIASNNNPNVSPKYLGRAIPVHTADGNLVLPHAYEAVLRGATAVIGFHILHQVIPEADLEAQCNTRVQPKDVPRIFKDHFFADITSITVLGPPPPEPVSQARERGFALPPYLQEGVSNGQPQKKTRRR</sequence>
<name>A0A4Z0A5M6_9AGAM</name>
<evidence type="ECO:0000313" key="3">
    <source>
        <dbReference type="Proteomes" id="UP000298061"/>
    </source>
</evidence>
<feature type="region of interest" description="Disordered" evidence="1">
    <location>
        <begin position="282"/>
        <end position="319"/>
    </location>
</feature>
<evidence type="ECO:0000256" key="1">
    <source>
        <dbReference type="SAM" id="MobiDB-lite"/>
    </source>
</evidence>
<comment type="caution">
    <text evidence="2">The sequence shown here is derived from an EMBL/GenBank/DDBJ whole genome shotgun (WGS) entry which is preliminary data.</text>
</comment>
<accession>A0A4Z0A5M6</accession>
<proteinExistence type="predicted"/>
<dbReference type="Proteomes" id="UP000298061">
    <property type="component" value="Unassembled WGS sequence"/>
</dbReference>
<gene>
    <name evidence="2" type="ORF">EWM64_g1669</name>
</gene>
<dbReference type="AlphaFoldDB" id="A0A4Z0A5M6"/>
<evidence type="ECO:0000313" key="2">
    <source>
        <dbReference type="EMBL" id="TFY82346.1"/>
    </source>
</evidence>
<reference evidence="2 3" key="1">
    <citation type="submission" date="2019-02" db="EMBL/GenBank/DDBJ databases">
        <title>Genome sequencing of the rare red list fungi Hericium alpestre (H. flagellum).</title>
        <authorList>
            <person name="Buettner E."/>
            <person name="Kellner H."/>
        </authorList>
    </citation>
    <scope>NUCLEOTIDE SEQUENCE [LARGE SCALE GENOMIC DNA]</scope>
    <source>
        <strain evidence="2 3">DSM 108284</strain>
    </source>
</reference>
<dbReference type="EMBL" id="SFCI01000117">
    <property type="protein sequence ID" value="TFY82346.1"/>
    <property type="molecule type" value="Genomic_DNA"/>
</dbReference>
<dbReference type="OrthoDB" id="3299360at2759"/>